<dbReference type="AlphaFoldDB" id="A0A2P2PTL2"/>
<name>A0A2P2PTL2_RHIMU</name>
<reference evidence="1" key="1">
    <citation type="submission" date="2018-02" db="EMBL/GenBank/DDBJ databases">
        <title>Rhizophora mucronata_Transcriptome.</title>
        <authorList>
            <person name="Meera S.P."/>
            <person name="Sreeshan A."/>
            <person name="Augustine A."/>
        </authorList>
    </citation>
    <scope>NUCLEOTIDE SEQUENCE</scope>
    <source>
        <tissue evidence="1">Leaf</tissue>
    </source>
</reference>
<accession>A0A2P2PTL2</accession>
<sequence length="19" mass="2320">MDPIIFRTFKKLLLESVRI</sequence>
<proteinExistence type="predicted"/>
<organism evidence="1">
    <name type="scientific">Rhizophora mucronata</name>
    <name type="common">Asiatic mangrove</name>
    <dbReference type="NCBI Taxonomy" id="61149"/>
    <lineage>
        <taxon>Eukaryota</taxon>
        <taxon>Viridiplantae</taxon>
        <taxon>Streptophyta</taxon>
        <taxon>Embryophyta</taxon>
        <taxon>Tracheophyta</taxon>
        <taxon>Spermatophyta</taxon>
        <taxon>Magnoliopsida</taxon>
        <taxon>eudicotyledons</taxon>
        <taxon>Gunneridae</taxon>
        <taxon>Pentapetalae</taxon>
        <taxon>rosids</taxon>
        <taxon>fabids</taxon>
        <taxon>Malpighiales</taxon>
        <taxon>Rhizophoraceae</taxon>
        <taxon>Rhizophora</taxon>
    </lineage>
</organism>
<protein>
    <submittedName>
        <fullName evidence="1">Uncharacterized protein</fullName>
    </submittedName>
</protein>
<dbReference type="EMBL" id="GGEC01077600">
    <property type="protein sequence ID" value="MBX58084.1"/>
    <property type="molecule type" value="Transcribed_RNA"/>
</dbReference>
<evidence type="ECO:0000313" key="1">
    <source>
        <dbReference type="EMBL" id="MBX58084.1"/>
    </source>
</evidence>